<evidence type="ECO:0000313" key="1">
    <source>
        <dbReference type="EMBL" id="KAK7321047.1"/>
    </source>
</evidence>
<protein>
    <submittedName>
        <fullName evidence="1">Uncharacterized protein</fullName>
    </submittedName>
</protein>
<evidence type="ECO:0000313" key="2">
    <source>
        <dbReference type="Proteomes" id="UP001367508"/>
    </source>
</evidence>
<dbReference type="EMBL" id="JAYMYQ010000007">
    <property type="protein sequence ID" value="KAK7321047.1"/>
    <property type="molecule type" value="Genomic_DNA"/>
</dbReference>
<organism evidence="1 2">
    <name type="scientific">Canavalia gladiata</name>
    <name type="common">Sword bean</name>
    <name type="synonym">Dolichos gladiatus</name>
    <dbReference type="NCBI Taxonomy" id="3824"/>
    <lineage>
        <taxon>Eukaryota</taxon>
        <taxon>Viridiplantae</taxon>
        <taxon>Streptophyta</taxon>
        <taxon>Embryophyta</taxon>
        <taxon>Tracheophyta</taxon>
        <taxon>Spermatophyta</taxon>
        <taxon>Magnoliopsida</taxon>
        <taxon>eudicotyledons</taxon>
        <taxon>Gunneridae</taxon>
        <taxon>Pentapetalae</taxon>
        <taxon>rosids</taxon>
        <taxon>fabids</taxon>
        <taxon>Fabales</taxon>
        <taxon>Fabaceae</taxon>
        <taxon>Papilionoideae</taxon>
        <taxon>50 kb inversion clade</taxon>
        <taxon>NPAAA clade</taxon>
        <taxon>indigoferoid/millettioid clade</taxon>
        <taxon>Phaseoleae</taxon>
        <taxon>Canavalia</taxon>
    </lineage>
</organism>
<reference evidence="1 2" key="1">
    <citation type="submission" date="2024-01" db="EMBL/GenBank/DDBJ databases">
        <title>The genomes of 5 underutilized Papilionoideae crops provide insights into root nodulation and disease resistanc.</title>
        <authorList>
            <person name="Jiang F."/>
        </authorList>
    </citation>
    <scope>NUCLEOTIDE SEQUENCE [LARGE SCALE GENOMIC DNA]</scope>
    <source>
        <strain evidence="1">LVBAO_FW01</strain>
        <tissue evidence="1">Leaves</tissue>
    </source>
</reference>
<name>A0AAN9Q3W1_CANGL</name>
<dbReference type="AlphaFoldDB" id="A0AAN9Q3W1"/>
<gene>
    <name evidence="1" type="ORF">VNO77_31176</name>
</gene>
<comment type="caution">
    <text evidence="1">The sequence shown here is derived from an EMBL/GenBank/DDBJ whole genome shotgun (WGS) entry which is preliminary data.</text>
</comment>
<sequence length="96" mass="10690">MSLIPPLSLEIADFGTSSLHLVQFLASLRDDYRGRIWIFHSGLSKRKKKTTHFAAKLPDSDSLKLKILGINSQIHNRITSSVAVEEDIFSPGISLN</sequence>
<keyword evidence="2" id="KW-1185">Reference proteome</keyword>
<proteinExistence type="predicted"/>
<accession>A0AAN9Q3W1</accession>
<dbReference type="Proteomes" id="UP001367508">
    <property type="component" value="Unassembled WGS sequence"/>
</dbReference>